<evidence type="ECO:0000313" key="5">
    <source>
        <dbReference type="EMBL" id="MDT9599378.1"/>
    </source>
</evidence>
<reference evidence="5 6" key="1">
    <citation type="submission" date="2023-05" db="EMBL/GenBank/DDBJ databases">
        <authorList>
            <person name="Guo Y."/>
        </authorList>
    </citation>
    <scope>NUCLEOTIDE SEQUENCE [LARGE SCALE GENOMIC DNA]</scope>
    <source>
        <strain evidence="5 6">GR2756</strain>
    </source>
</reference>
<evidence type="ECO:0000256" key="1">
    <source>
        <dbReference type="ARBA" id="ARBA00023015"/>
    </source>
</evidence>
<evidence type="ECO:0000313" key="6">
    <source>
        <dbReference type="Proteomes" id="UP001259572"/>
    </source>
</evidence>
<dbReference type="Proteomes" id="UP001259572">
    <property type="component" value="Unassembled WGS sequence"/>
</dbReference>
<dbReference type="Gene3D" id="2.60.120.10">
    <property type="entry name" value="Jelly Rolls"/>
    <property type="match status" value="1"/>
</dbReference>
<dbReference type="PROSITE" id="PS51063">
    <property type="entry name" value="HTH_CRP_2"/>
    <property type="match status" value="1"/>
</dbReference>
<dbReference type="InterPro" id="IPR036390">
    <property type="entry name" value="WH_DNA-bd_sf"/>
</dbReference>
<keyword evidence="6" id="KW-1185">Reference proteome</keyword>
<protein>
    <submittedName>
        <fullName evidence="5">Crp/Fnr family transcriptional regulator</fullName>
    </submittedName>
</protein>
<evidence type="ECO:0000256" key="3">
    <source>
        <dbReference type="ARBA" id="ARBA00023163"/>
    </source>
</evidence>
<dbReference type="InterPro" id="IPR018490">
    <property type="entry name" value="cNMP-bd_dom_sf"/>
</dbReference>
<dbReference type="SUPFAM" id="SSF46785">
    <property type="entry name" value="Winged helix' DNA-binding domain"/>
    <property type="match status" value="1"/>
</dbReference>
<dbReference type="Pfam" id="PF00027">
    <property type="entry name" value="cNMP_binding"/>
    <property type="match status" value="1"/>
</dbReference>
<comment type="caution">
    <text evidence="5">The sequence shown here is derived from an EMBL/GenBank/DDBJ whole genome shotgun (WGS) entry which is preliminary data.</text>
</comment>
<proteinExistence type="predicted"/>
<dbReference type="Gene3D" id="1.10.10.10">
    <property type="entry name" value="Winged helix-like DNA-binding domain superfamily/Winged helix DNA-binding domain"/>
    <property type="match status" value="1"/>
</dbReference>
<evidence type="ECO:0000259" key="4">
    <source>
        <dbReference type="PROSITE" id="PS51063"/>
    </source>
</evidence>
<dbReference type="InterPro" id="IPR000595">
    <property type="entry name" value="cNMP-bd_dom"/>
</dbReference>
<organism evidence="5 6">
    <name type="scientific">Sphingosinicella rhizophila</name>
    <dbReference type="NCBI Taxonomy" id="3050082"/>
    <lineage>
        <taxon>Bacteria</taxon>
        <taxon>Pseudomonadati</taxon>
        <taxon>Pseudomonadota</taxon>
        <taxon>Alphaproteobacteria</taxon>
        <taxon>Sphingomonadales</taxon>
        <taxon>Sphingosinicellaceae</taxon>
        <taxon>Sphingosinicella</taxon>
    </lineage>
</organism>
<keyword evidence="1" id="KW-0805">Transcription regulation</keyword>
<dbReference type="InterPro" id="IPR012318">
    <property type="entry name" value="HTH_CRP"/>
</dbReference>
<name>A0ABU3Q7J9_9SPHN</name>
<dbReference type="SUPFAM" id="SSF51206">
    <property type="entry name" value="cAMP-binding domain-like"/>
    <property type="match status" value="1"/>
</dbReference>
<dbReference type="Pfam" id="PF13545">
    <property type="entry name" value="HTH_Crp_2"/>
    <property type="match status" value="1"/>
</dbReference>
<sequence>MTELIEPCGLSVAARRTLAPAGREHQHVYRLRSGWCARVRYLRDGGTQVTAILLPGDLVSVRSMLLEVQPEEIATVTACEFDVVSIAKLRKAAASSSLMIRLWWQTLEDERRLHNWLVALGRGCAEERLALLLLDIRGRLALARSIGSNDDEFPWPLTQQDLADILGLTAVHVNRTLQNLRAKGLVEVKSRRARIDVPALHRLAYPLLDIFERNRPEFGAPILAVA</sequence>
<accession>A0ABU3Q7J9</accession>
<keyword evidence="3" id="KW-0804">Transcription</keyword>
<dbReference type="RefSeq" id="WP_315726224.1">
    <property type="nucleotide sequence ID" value="NZ_JAVUPU010000004.1"/>
</dbReference>
<evidence type="ECO:0000256" key="2">
    <source>
        <dbReference type="ARBA" id="ARBA00023125"/>
    </source>
</evidence>
<keyword evidence="2" id="KW-0238">DNA-binding</keyword>
<gene>
    <name evidence="5" type="ORF">RQX22_10500</name>
</gene>
<feature type="domain" description="HTH crp-type" evidence="4">
    <location>
        <begin position="123"/>
        <end position="199"/>
    </location>
</feature>
<dbReference type="EMBL" id="JAVUPU010000004">
    <property type="protein sequence ID" value="MDT9599378.1"/>
    <property type="molecule type" value="Genomic_DNA"/>
</dbReference>
<dbReference type="InterPro" id="IPR014710">
    <property type="entry name" value="RmlC-like_jellyroll"/>
</dbReference>
<dbReference type="SMART" id="SM00419">
    <property type="entry name" value="HTH_CRP"/>
    <property type="match status" value="1"/>
</dbReference>
<dbReference type="InterPro" id="IPR036388">
    <property type="entry name" value="WH-like_DNA-bd_sf"/>
</dbReference>